<evidence type="ECO:0000313" key="1">
    <source>
        <dbReference type="EMBL" id="VAW72929.1"/>
    </source>
</evidence>
<proteinExistence type="predicted"/>
<gene>
    <name evidence="1" type="ORF">MNBD_GAMMA13-212</name>
</gene>
<dbReference type="AlphaFoldDB" id="A0A3B0YFK2"/>
<sequence>MSGQPDLTQTETLLFTPNPQRQLDQIDIASIKFDARSRDDIPAVLKGLQYLYINEPICEKVFTCLEKALTPKTDPSTGRPGMEL</sequence>
<organism evidence="1">
    <name type="scientific">hydrothermal vent metagenome</name>
    <dbReference type="NCBI Taxonomy" id="652676"/>
    <lineage>
        <taxon>unclassified sequences</taxon>
        <taxon>metagenomes</taxon>
        <taxon>ecological metagenomes</taxon>
    </lineage>
</organism>
<dbReference type="EMBL" id="UOFK01000023">
    <property type="protein sequence ID" value="VAW72929.1"/>
    <property type="molecule type" value="Genomic_DNA"/>
</dbReference>
<reference evidence="1" key="1">
    <citation type="submission" date="2018-06" db="EMBL/GenBank/DDBJ databases">
        <authorList>
            <person name="Zhirakovskaya E."/>
        </authorList>
    </citation>
    <scope>NUCLEOTIDE SEQUENCE</scope>
</reference>
<protein>
    <submittedName>
        <fullName evidence="1">Uncharacterized protein</fullName>
    </submittedName>
</protein>
<name>A0A3B0YFK2_9ZZZZ</name>
<accession>A0A3B0YFK2</accession>